<dbReference type="OrthoDB" id="8850121at2"/>
<sequence length="188" mass="20508">MNEYSGLLLHVILPVLLGGVFNMMFVKSPWLDGLKRPIDGARRAQDGRRLFGANKTWKGFWGMVVLTALCAVMIDLAIAWSGARLPRAPIGAVAGGALFGFAYVLAELPNSYIKRRLDIAPGANANGWTGMLFVVIDQIDSVLGCLLAAMLVTPLRWSDAAMIVLLCGGLHLLVNQLLFRLKLKNQQF</sequence>
<dbReference type="AlphaFoldDB" id="A0A430HTL8"/>
<dbReference type="EMBL" id="RXLQ01000001">
    <property type="protein sequence ID" value="RSZ60896.1"/>
    <property type="molecule type" value="Genomic_DNA"/>
</dbReference>
<protein>
    <submittedName>
        <fullName evidence="2">CDP-archaeol synthase</fullName>
    </submittedName>
</protein>
<feature type="transmembrane region" description="Helical" evidence="1">
    <location>
        <begin position="59"/>
        <end position="82"/>
    </location>
</feature>
<dbReference type="Proteomes" id="UP000278085">
    <property type="component" value="Unassembled WGS sequence"/>
</dbReference>
<comment type="caution">
    <text evidence="2">The sequence shown here is derived from an EMBL/GenBank/DDBJ whole genome shotgun (WGS) entry which is preliminary data.</text>
</comment>
<dbReference type="RefSeq" id="WP_126072280.1">
    <property type="nucleotide sequence ID" value="NZ_CP051166.1"/>
</dbReference>
<dbReference type="PANTHER" id="PTHR39650">
    <property type="entry name" value="CDP-ARCHAEOL SYNTHASE"/>
    <property type="match status" value="1"/>
</dbReference>
<proteinExistence type="predicted"/>
<keyword evidence="3" id="KW-1185">Reference proteome</keyword>
<feature type="transmembrane region" description="Helical" evidence="1">
    <location>
        <begin position="160"/>
        <end position="179"/>
    </location>
</feature>
<gene>
    <name evidence="2" type="ORF">EJB06_01800</name>
</gene>
<dbReference type="PANTHER" id="PTHR39650:SF1">
    <property type="entry name" value="CDP-ARCHAEOL SYNTHASE"/>
    <property type="match status" value="1"/>
</dbReference>
<evidence type="ECO:0000313" key="3">
    <source>
        <dbReference type="Proteomes" id="UP000278085"/>
    </source>
</evidence>
<name>A0A430HTL8_9BURK</name>
<evidence type="ECO:0000313" key="2">
    <source>
        <dbReference type="EMBL" id="RSZ60896.1"/>
    </source>
</evidence>
<reference evidence="2 3" key="1">
    <citation type="submission" date="2018-12" db="EMBL/GenBank/DDBJ databases">
        <authorList>
            <person name="Yang E."/>
        </authorList>
    </citation>
    <scope>NUCLEOTIDE SEQUENCE [LARGE SCALE GENOMIC DNA]</scope>
    <source>
        <strain evidence="2 3">SOD</strain>
    </source>
</reference>
<dbReference type="InterPro" id="IPR032690">
    <property type="entry name" value="CarS"/>
</dbReference>
<feature type="transmembrane region" description="Helical" evidence="1">
    <location>
        <begin position="6"/>
        <end position="26"/>
    </location>
</feature>
<keyword evidence="1" id="KW-0812">Transmembrane</keyword>
<keyword evidence="1" id="KW-1133">Transmembrane helix</keyword>
<feature type="transmembrane region" description="Helical" evidence="1">
    <location>
        <begin position="88"/>
        <end position="106"/>
    </location>
</feature>
<accession>A0A430HTL8</accession>
<organism evidence="2 3">
    <name type="scientific">Massilia atriviolacea</name>
    <dbReference type="NCBI Taxonomy" id="2495579"/>
    <lineage>
        <taxon>Bacteria</taxon>
        <taxon>Pseudomonadati</taxon>
        <taxon>Pseudomonadota</taxon>
        <taxon>Betaproteobacteria</taxon>
        <taxon>Burkholderiales</taxon>
        <taxon>Oxalobacteraceae</taxon>
        <taxon>Telluria group</taxon>
        <taxon>Massilia</taxon>
    </lineage>
</organism>
<dbReference type="Pfam" id="PF01864">
    <property type="entry name" value="CarS-like"/>
    <property type="match status" value="1"/>
</dbReference>
<keyword evidence="1" id="KW-0472">Membrane</keyword>
<evidence type="ECO:0000256" key="1">
    <source>
        <dbReference type="SAM" id="Phobius"/>
    </source>
</evidence>